<keyword evidence="1" id="KW-0812">Transmembrane</keyword>
<organism evidence="2">
    <name type="scientific">Myoviridae sp. ctAbS6</name>
    <dbReference type="NCBI Taxonomy" id="2826628"/>
    <lineage>
        <taxon>Viruses</taxon>
        <taxon>Duplodnaviria</taxon>
        <taxon>Heunggongvirae</taxon>
        <taxon>Uroviricota</taxon>
        <taxon>Caudoviricetes</taxon>
    </lineage>
</organism>
<name>A0A8S5M731_9CAUD</name>
<feature type="transmembrane region" description="Helical" evidence="1">
    <location>
        <begin position="6"/>
        <end position="27"/>
    </location>
</feature>
<sequence length="66" mass="7701">MNNRTQIILFTAFSIIIGPLIILGFILKLAGRMLDILGWLCWMEPRMARKGWDELVHKIKESWSTN</sequence>
<proteinExistence type="predicted"/>
<accession>A0A8S5M731</accession>
<evidence type="ECO:0000256" key="1">
    <source>
        <dbReference type="SAM" id="Phobius"/>
    </source>
</evidence>
<keyword evidence="1" id="KW-0472">Membrane</keyword>
<evidence type="ECO:0000313" key="2">
    <source>
        <dbReference type="EMBL" id="DAD78030.1"/>
    </source>
</evidence>
<dbReference type="EMBL" id="BK014838">
    <property type="protein sequence ID" value="DAD78030.1"/>
    <property type="molecule type" value="Genomic_DNA"/>
</dbReference>
<protein>
    <submittedName>
        <fullName evidence="2">Uncharacterized protein</fullName>
    </submittedName>
</protein>
<keyword evidence="1" id="KW-1133">Transmembrane helix</keyword>
<reference evidence="2" key="1">
    <citation type="journal article" date="2021" name="Proc. Natl. Acad. Sci. U.S.A.">
        <title>A Catalog of Tens of Thousands of Viruses from Human Metagenomes Reveals Hidden Associations with Chronic Diseases.</title>
        <authorList>
            <person name="Tisza M.J."/>
            <person name="Buck C.B."/>
        </authorList>
    </citation>
    <scope>NUCLEOTIDE SEQUENCE</scope>
    <source>
        <strain evidence="2">CtAbS6</strain>
    </source>
</reference>